<dbReference type="InterPro" id="IPR051550">
    <property type="entry name" value="SCF-Subunits/Alg-Epimerases"/>
</dbReference>
<dbReference type="InterPro" id="IPR022441">
    <property type="entry name" value="Para_beta_helix_rpt-2"/>
</dbReference>
<reference evidence="7" key="1">
    <citation type="submission" date="2020-06" db="EMBL/GenBank/DDBJ databases">
        <title>Unique genomic features of the anaerobic methanotrophic archaea.</title>
        <authorList>
            <person name="Chadwick G.L."/>
            <person name="Skennerton C.T."/>
            <person name="Laso-Perez R."/>
            <person name="Leu A.O."/>
            <person name="Speth D.R."/>
            <person name="Yu H."/>
            <person name="Morgan-Lang C."/>
            <person name="Hatzenpichler R."/>
            <person name="Goudeau D."/>
            <person name="Malmstrom R."/>
            <person name="Brazelton W.J."/>
            <person name="Woyke T."/>
            <person name="Hallam S.J."/>
            <person name="Tyson G.W."/>
            <person name="Wegener G."/>
            <person name="Boetius A."/>
            <person name="Orphan V."/>
        </authorList>
    </citation>
    <scope>NUCLEOTIDE SEQUENCE</scope>
</reference>
<evidence type="ECO:0000259" key="6">
    <source>
        <dbReference type="PROSITE" id="PS50093"/>
    </source>
</evidence>
<dbReference type="SUPFAM" id="SSF51126">
    <property type="entry name" value="Pectin lyase-like"/>
    <property type="match status" value="3"/>
</dbReference>
<dbReference type="PANTHER" id="PTHR22990:SF15">
    <property type="entry name" value="F-BOX ONLY PROTEIN 10"/>
    <property type="match status" value="1"/>
</dbReference>
<dbReference type="InterPro" id="IPR026453">
    <property type="entry name" value="PGF_pre_PGF"/>
</dbReference>
<dbReference type="InterPro" id="IPR022409">
    <property type="entry name" value="PKD/Chitinase_dom"/>
</dbReference>
<dbReference type="SMART" id="SM00722">
    <property type="entry name" value="CASH"/>
    <property type="match status" value="3"/>
</dbReference>
<protein>
    <recommendedName>
        <fullName evidence="6">PKD domain-containing protein</fullName>
    </recommendedName>
</protein>
<evidence type="ECO:0000256" key="5">
    <source>
        <dbReference type="SAM" id="Phobius"/>
    </source>
</evidence>
<dbReference type="SMART" id="SM00710">
    <property type="entry name" value="PbH1"/>
    <property type="match status" value="18"/>
</dbReference>
<keyword evidence="3" id="KW-0833">Ubl conjugation pathway</keyword>
<dbReference type="NCBIfam" id="TIGR03804">
    <property type="entry name" value="para_beta_helix"/>
    <property type="match status" value="6"/>
</dbReference>
<dbReference type="SUPFAM" id="SSF49299">
    <property type="entry name" value="PKD domain"/>
    <property type="match status" value="1"/>
</dbReference>
<sequence>MKAAAKGILLCVLQLIVILALVLVTFTGAIDENVTAGNTTDGVWSNISDDILSDESSVASLEVWNGTYNEAVVLDKRLTLYSRYGANVTIVDAQGSGNALTIKADSCTVDGFMATGNGHYPGDAAIKVKSHGNIIVNNSIQDIHTMGSSDIWNSSSMITYAYNDSQYTGYIGNYWRDYCSADTNNDGVGYEPYSFYKGLSPGKYEVASGYPLWGGGGRWENDSYPLIRPFTFYVLENVLPIIDFTVSVQEPEVKKSVTFNASSCFDPDGAIILYQWDFGDGNITSTAESIITHFFRSTGNYTVTLTVTDNSSAISSTSKVIAIPMPTVHNLNTSEGFYSIQAAIDDSNTTDGHTIEVDPGTYEENVKVNKSVTIRATSGNYVDTIVQANDSKDHVFTITAESVKLSGFTIKDAKVDNKAGIHISSSNNRITGNNASSNCIGIALSDSRENKIINNIANSNSYAGFALLFSSDNNTIEGNNATDNEIGLIFHPFGGGSFNTIANNSFDRNYDGISILSLDGRSNNNVIVNNSAIYNYHVGLFIINSSGNIIEKNNFSYTEWYSGIEVLGISCNNKINNNVANSNGGSGIYLLQSYFTGSPSNNTITNNSACFNKYSGIQLTDSASHNTITNNSVSFNNAIGIALFRSCDSNIISNNKLYSNLIGLSIKGADISNNQIMNNTVSLSNSYGIWLADIQYTNAITNNNISKSDLFGIFVLNSTNNSISDNTANLNERGIGLNESSEIRLINNSAESNEISGFSLRNSNNNILVNNSARNNTYEGIYLSNSCLNTISNNSVSSSYFGISVYSSNENEIINNAAESNYYFEVFLYNTTGNNIINNTWYTQENRSVIHGVRLYVPETLTRSLQAVEPETNATYKIIVENLGNMPDTFDLEVSSFDNPDVLRLDNDFVTLNAGENSAHIFSTLTFETRYFHTIKENVSKLELNVGTIKLNVRDAEPGIYRAKVEVTSGHDNTVKDAFETWTIVIGSDSPELIEKSSKINESAIITSPIENNATINRSAIINSTINNSIIEDSIIYNSTVIGTKKNLSDVILEDAFVNKGYISRGNITINGTRYKINTETRISDLVIGTDYHNSSLVGIKNKTLINIEAKKSNISFDIRAEDDYFAGSLSVQKSSIPPDGIPECGNNVGGYVYANASDNLANSTDWLRIYIYYDPKELGDLNERSLRLRYFNETADAPGWEDIPISGINPIENYVWGNISHFSTFMLTYVYVGGDGGICPLPDEIIIIVANRGNNTFNFEWLGHDITKVSIDLKSMKINAKVALKKIDKPSEIPDPPGILYSYFDIFTNLESENIHATTIHFRVHKSWTVFNDVNVETIKLWRYTNGWEELETAKIKEDDNHLHFCAETKGFSLFAITSEKRAVAVTPTAPTPTPTAPTPTPTPTPTAPTPTPPITPTASPIPSLTPLLPTMGIRLLIIAAIAASAMIVSVAFVLLRRRKKKLS</sequence>
<dbReference type="InterPro" id="IPR035986">
    <property type="entry name" value="PKD_dom_sf"/>
</dbReference>
<organism evidence="7">
    <name type="scientific">Candidatus Methanophaga sp. ANME-1 ERB7</name>
    <dbReference type="NCBI Taxonomy" id="2759913"/>
    <lineage>
        <taxon>Archaea</taxon>
        <taxon>Methanobacteriati</taxon>
        <taxon>Methanobacteriota</taxon>
        <taxon>Stenosarchaea group</taxon>
        <taxon>Methanomicrobia</taxon>
        <taxon>Candidatus Methanophagales</taxon>
        <taxon>Candidatus Methanophagaceae</taxon>
        <taxon>Candidatus Methanophaga</taxon>
    </lineage>
</organism>
<dbReference type="NCBIfam" id="TIGR04213">
    <property type="entry name" value="PGF_pre_PGF"/>
    <property type="match status" value="1"/>
</dbReference>
<dbReference type="Gene3D" id="2.160.20.10">
    <property type="entry name" value="Single-stranded right-handed beta-helix, Pectin lyase-like"/>
    <property type="match status" value="4"/>
</dbReference>
<keyword evidence="5" id="KW-0812">Transmembrane</keyword>
<dbReference type="InterPro" id="IPR000601">
    <property type="entry name" value="PKD_dom"/>
</dbReference>
<dbReference type="InterPro" id="IPR006626">
    <property type="entry name" value="PbH1"/>
</dbReference>
<proteinExistence type="predicted"/>
<dbReference type="InterPro" id="IPR039448">
    <property type="entry name" value="Beta_helix"/>
</dbReference>
<evidence type="ECO:0000256" key="4">
    <source>
        <dbReference type="SAM" id="MobiDB-lite"/>
    </source>
</evidence>
<dbReference type="Pfam" id="PF18911">
    <property type="entry name" value="PKD_4"/>
    <property type="match status" value="1"/>
</dbReference>
<dbReference type="InterPro" id="IPR006633">
    <property type="entry name" value="Carb-bd_sugar_hydrolysis-dom"/>
</dbReference>
<gene>
    <name evidence="7" type="ORF">EIIOIEJP_00003</name>
</gene>
<evidence type="ECO:0000256" key="1">
    <source>
        <dbReference type="ARBA" id="ARBA00004906"/>
    </source>
</evidence>
<keyword evidence="5" id="KW-0472">Membrane</keyword>
<evidence type="ECO:0000256" key="3">
    <source>
        <dbReference type="ARBA" id="ARBA00022786"/>
    </source>
</evidence>
<feature type="transmembrane region" description="Helical" evidence="5">
    <location>
        <begin position="1433"/>
        <end position="1457"/>
    </location>
</feature>
<dbReference type="CDD" id="cd00146">
    <property type="entry name" value="PKD"/>
    <property type="match status" value="1"/>
</dbReference>
<evidence type="ECO:0000256" key="2">
    <source>
        <dbReference type="ARBA" id="ARBA00022737"/>
    </source>
</evidence>
<feature type="domain" description="PKD" evidence="6">
    <location>
        <begin position="240"/>
        <end position="320"/>
    </location>
</feature>
<keyword evidence="5" id="KW-1133">Transmembrane helix</keyword>
<dbReference type="Gene3D" id="2.60.40.10">
    <property type="entry name" value="Immunoglobulins"/>
    <property type="match status" value="1"/>
</dbReference>
<dbReference type="PROSITE" id="PS50093">
    <property type="entry name" value="PKD"/>
    <property type="match status" value="1"/>
</dbReference>
<name>A0A7G9Z812_9EURY</name>
<dbReference type="InterPro" id="IPR013783">
    <property type="entry name" value="Ig-like_fold"/>
</dbReference>
<dbReference type="InterPro" id="IPR007742">
    <property type="entry name" value="NosD_dom"/>
</dbReference>
<feature type="region of interest" description="Disordered" evidence="4">
    <location>
        <begin position="1386"/>
        <end position="1417"/>
    </location>
</feature>
<dbReference type="Pfam" id="PF05048">
    <property type="entry name" value="NosD"/>
    <property type="match status" value="1"/>
</dbReference>
<accession>A0A7G9Z812</accession>
<dbReference type="SMART" id="SM00089">
    <property type="entry name" value="PKD"/>
    <property type="match status" value="1"/>
</dbReference>
<comment type="pathway">
    <text evidence="1">Protein modification; protein ubiquitination.</text>
</comment>
<dbReference type="InterPro" id="IPR011050">
    <property type="entry name" value="Pectin_lyase_fold/virulence"/>
</dbReference>
<dbReference type="Pfam" id="PF13229">
    <property type="entry name" value="Beta_helix"/>
    <property type="match status" value="1"/>
</dbReference>
<feature type="compositionally biased region" description="Pro residues" evidence="4">
    <location>
        <begin position="1391"/>
        <end position="1417"/>
    </location>
</feature>
<dbReference type="InterPro" id="IPR012334">
    <property type="entry name" value="Pectin_lyas_fold"/>
</dbReference>
<keyword evidence="2" id="KW-0677">Repeat</keyword>
<dbReference type="EMBL" id="MT631655">
    <property type="protein sequence ID" value="QNO56396.1"/>
    <property type="molecule type" value="Genomic_DNA"/>
</dbReference>
<dbReference type="PANTHER" id="PTHR22990">
    <property type="entry name" value="F-BOX ONLY PROTEIN"/>
    <property type="match status" value="1"/>
</dbReference>
<evidence type="ECO:0000313" key="7">
    <source>
        <dbReference type="EMBL" id="QNO56396.1"/>
    </source>
</evidence>